<dbReference type="Pfam" id="PF00877">
    <property type="entry name" value="NLPC_P60"/>
    <property type="match status" value="1"/>
</dbReference>
<keyword evidence="3" id="KW-0378">Hydrolase</keyword>
<keyword evidence="4" id="KW-0788">Thiol protease</keyword>
<feature type="domain" description="NlpC/P60" evidence="5">
    <location>
        <begin position="231"/>
        <end position="355"/>
    </location>
</feature>
<dbReference type="RefSeq" id="WP_149854307.1">
    <property type="nucleotide sequence ID" value="NZ_VUOB01000075.1"/>
</dbReference>
<dbReference type="GO" id="GO:0006508">
    <property type="term" value="P:proteolysis"/>
    <property type="evidence" value="ECO:0007669"/>
    <property type="project" value="UniProtKB-KW"/>
</dbReference>
<comment type="caution">
    <text evidence="6">The sequence shown here is derived from an EMBL/GenBank/DDBJ whole genome shotgun (WGS) entry which is preliminary data.</text>
</comment>
<comment type="similarity">
    <text evidence="1">Belongs to the peptidase C40 family.</text>
</comment>
<dbReference type="Gene3D" id="3.90.1720.10">
    <property type="entry name" value="endopeptidase domain like (from Nostoc punctiforme)"/>
    <property type="match status" value="1"/>
</dbReference>
<evidence type="ECO:0000313" key="6">
    <source>
        <dbReference type="EMBL" id="KAA2252383.1"/>
    </source>
</evidence>
<reference evidence="6 7" key="1">
    <citation type="submission" date="2019-09" db="EMBL/GenBank/DDBJ databases">
        <title>Goodfellowia gen. nov., a new genus of the Pseudonocardineae related to Actinoalloteichus, containing Goodfellowia coeruleoviolacea gen. nov., comb. nov. gen. nov., comb. nov.</title>
        <authorList>
            <person name="Labeda D."/>
        </authorList>
    </citation>
    <scope>NUCLEOTIDE SEQUENCE [LARGE SCALE GENOMIC DNA]</scope>
    <source>
        <strain evidence="6 7">AN110305</strain>
    </source>
</reference>
<sequence length="355" mass="37231">MNRTRTLLVAAVGLAYLLGAPLMLIGVAWLADDEGIAAVCTGSSVGPGGAAEQVGDQSWTAEQLANARTITQVTGTRPLLARRAAVIAIAVTIVESGLRNLDHGDRDSLGLFQQRPSQGWGTREQILNPTYATNTFLDHLVHIDHWAQRPLGEVAQEVQRSAFPDRYAPWEHNAGLLVDKYWIGPDNSTGQPPDLGATPVVTPGCLDHGGTSLPLTPGAATLPVGWSPPTDARQRAAVEFALAQLGKPYVWGASGPDSWDCSSLTQAAWAAAGVAISRTTQAQANDGLPVFGPASIQPGDLLFIPGDDGTAASPGHVGLAIGQGLLVHAPQPGQRIQLAQVHAWVSQIVAIRRPT</sequence>
<organism evidence="6 7">
    <name type="scientific">Solihabitans fulvus</name>
    <dbReference type="NCBI Taxonomy" id="1892852"/>
    <lineage>
        <taxon>Bacteria</taxon>
        <taxon>Bacillati</taxon>
        <taxon>Actinomycetota</taxon>
        <taxon>Actinomycetes</taxon>
        <taxon>Pseudonocardiales</taxon>
        <taxon>Pseudonocardiaceae</taxon>
        <taxon>Solihabitans</taxon>
    </lineage>
</organism>
<evidence type="ECO:0000256" key="4">
    <source>
        <dbReference type="ARBA" id="ARBA00022807"/>
    </source>
</evidence>
<gene>
    <name evidence="6" type="ORF">F0L68_35635</name>
</gene>
<accession>A0A5B2WJX9</accession>
<keyword evidence="7" id="KW-1185">Reference proteome</keyword>
<dbReference type="PANTHER" id="PTHR47359:SF3">
    <property type="entry name" value="NLP_P60 DOMAIN-CONTAINING PROTEIN-RELATED"/>
    <property type="match status" value="1"/>
</dbReference>
<dbReference type="InterPro" id="IPR051794">
    <property type="entry name" value="PG_Endopeptidase_C40"/>
</dbReference>
<evidence type="ECO:0000256" key="2">
    <source>
        <dbReference type="ARBA" id="ARBA00022670"/>
    </source>
</evidence>
<dbReference type="EMBL" id="VUOB01000075">
    <property type="protein sequence ID" value="KAA2252383.1"/>
    <property type="molecule type" value="Genomic_DNA"/>
</dbReference>
<dbReference type="PROSITE" id="PS51935">
    <property type="entry name" value="NLPC_P60"/>
    <property type="match status" value="1"/>
</dbReference>
<dbReference type="OrthoDB" id="5496837at2"/>
<reference evidence="6 7" key="2">
    <citation type="submission" date="2019-09" db="EMBL/GenBank/DDBJ databases">
        <authorList>
            <person name="Jin C."/>
        </authorList>
    </citation>
    <scope>NUCLEOTIDE SEQUENCE [LARGE SCALE GENOMIC DNA]</scope>
    <source>
        <strain evidence="6 7">AN110305</strain>
    </source>
</reference>
<evidence type="ECO:0000313" key="7">
    <source>
        <dbReference type="Proteomes" id="UP000323454"/>
    </source>
</evidence>
<name>A0A5B2WJX9_9PSEU</name>
<dbReference type="GO" id="GO:0008234">
    <property type="term" value="F:cysteine-type peptidase activity"/>
    <property type="evidence" value="ECO:0007669"/>
    <property type="project" value="UniProtKB-KW"/>
</dbReference>
<dbReference type="SUPFAM" id="SSF54001">
    <property type="entry name" value="Cysteine proteinases"/>
    <property type="match status" value="1"/>
</dbReference>
<proteinExistence type="inferred from homology"/>
<dbReference type="Proteomes" id="UP000323454">
    <property type="component" value="Unassembled WGS sequence"/>
</dbReference>
<dbReference type="InterPro" id="IPR000064">
    <property type="entry name" value="NLP_P60_dom"/>
</dbReference>
<keyword evidence="2" id="KW-0645">Protease</keyword>
<dbReference type="PANTHER" id="PTHR47359">
    <property type="entry name" value="PEPTIDOGLYCAN DL-ENDOPEPTIDASE CWLO"/>
    <property type="match status" value="1"/>
</dbReference>
<evidence type="ECO:0000259" key="5">
    <source>
        <dbReference type="PROSITE" id="PS51935"/>
    </source>
</evidence>
<dbReference type="InterPro" id="IPR038765">
    <property type="entry name" value="Papain-like_cys_pep_sf"/>
</dbReference>
<dbReference type="AlphaFoldDB" id="A0A5B2WJX9"/>
<evidence type="ECO:0000256" key="1">
    <source>
        <dbReference type="ARBA" id="ARBA00007074"/>
    </source>
</evidence>
<evidence type="ECO:0000256" key="3">
    <source>
        <dbReference type="ARBA" id="ARBA00022801"/>
    </source>
</evidence>
<protein>
    <submittedName>
        <fullName evidence="6">NlpC/P60 family protein</fullName>
    </submittedName>
</protein>